<organism evidence="1 2">
    <name type="scientific">Vibrio owensii CAIM 1854 = LMG 25443</name>
    <dbReference type="NCBI Taxonomy" id="1229493"/>
    <lineage>
        <taxon>Bacteria</taxon>
        <taxon>Pseudomonadati</taxon>
        <taxon>Pseudomonadota</taxon>
        <taxon>Gammaproteobacteria</taxon>
        <taxon>Vibrionales</taxon>
        <taxon>Vibrionaceae</taxon>
        <taxon>Vibrio</taxon>
    </lineage>
</organism>
<accession>A0A0C1Z7K3</accession>
<protein>
    <submittedName>
        <fullName evidence="1">Uncharacterized protein</fullName>
    </submittedName>
</protein>
<evidence type="ECO:0000313" key="2">
    <source>
        <dbReference type="Proteomes" id="UP000031586"/>
    </source>
</evidence>
<gene>
    <name evidence="1" type="ORF">H735_11270</name>
</gene>
<evidence type="ECO:0000313" key="1">
    <source>
        <dbReference type="EMBL" id="KIF52940.1"/>
    </source>
</evidence>
<dbReference type="PATRIC" id="fig|1229493.5.peg.1350"/>
<name>A0A0C1Z7K3_9VIBR</name>
<proteinExistence type="predicted"/>
<reference evidence="1 2" key="1">
    <citation type="submission" date="2014-07" db="EMBL/GenBank/DDBJ databases">
        <title>Unique and conserved regions in Vibrio harveyi and related species in comparison with the shrimp pathogen Vibrio harveyi CAIM 1792.</title>
        <authorList>
            <person name="Espinoza-Valles I."/>
            <person name="Vora G."/>
            <person name="Leekitcharoenphon P."/>
            <person name="Ussery D."/>
            <person name="Hoj L."/>
            <person name="Gomez-Gil B."/>
        </authorList>
    </citation>
    <scope>NUCLEOTIDE SEQUENCE [LARGE SCALE GENOMIC DNA]</scope>
    <source>
        <strain evidence="2">CAIM 1854 / LMG 25443</strain>
    </source>
</reference>
<dbReference type="AlphaFoldDB" id="A0A0C1Z7K3"/>
<dbReference type="Proteomes" id="UP000031586">
    <property type="component" value="Unassembled WGS sequence"/>
</dbReference>
<comment type="caution">
    <text evidence="1">The sequence shown here is derived from an EMBL/GenBank/DDBJ whole genome shotgun (WGS) entry which is preliminary data.</text>
</comment>
<sequence>MNAEKKSRPCSYANDAYQRDWYNDSTDVDDFSTKPLRIGDKPARKMEAKSIMNSLWLLADLFDL</sequence>
<dbReference type="EMBL" id="JPRD01000016">
    <property type="protein sequence ID" value="KIF52940.1"/>
    <property type="molecule type" value="Genomic_DNA"/>
</dbReference>